<proteinExistence type="predicted"/>
<dbReference type="Proteomes" id="UP000076962">
    <property type="component" value="Unassembled WGS sequence"/>
</dbReference>
<accession>A0A176RZB3</accession>
<gene>
    <name evidence="1" type="ORF">THIOM_003097</name>
</gene>
<evidence type="ECO:0000313" key="2">
    <source>
        <dbReference type="Proteomes" id="UP000076962"/>
    </source>
</evidence>
<keyword evidence="2" id="KW-1185">Reference proteome</keyword>
<name>A0A176RZB3_9GAMM</name>
<dbReference type="AlphaFoldDB" id="A0A176RZB3"/>
<protein>
    <submittedName>
        <fullName evidence="1">Transposase, IS605 OrfB family</fullName>
    </submittedName>
</protein>
<dbReference type="EMBL" id="LUTY01001837">
    <property type="protein sequence ID" value="OAD21142.1"/>
    <property type="molecule type" value="Genomic_DNA"/>
</dbReference>
<feature type="non-terminal residue" evidence="1">
    <location>
        <position position="92"/>
    </location>
</feature>
<reference evidence="1 2" key="1">
    <citation type="submission" date="2016-05" db="EMBL/GenBank/DDBJ databases">
        <title>Single-cell genome of chain-forming Candidatus Thiomargarita nelsonii and comparison to other large sulfur-oxidizing bacteria.</title>
        <authorList>
            <person name="Winkel M."/>
            <person name="Salman V."/>
            <person name="Woyke T."/>
            <person name="Schulz-Vogt H."/>
            <person name="Richter M."/>
            <person name="Flood B."/>
            <person name="Bailey J."/>
            <person name="Amann R."/>
            <person name="Mussmann M."/>
        </authorList>
    </citation>
    <scope>NUCLEOTIDE SEQUENCE [LARGE SCALE GENOMIC DNA]</scope>
    <source>
        <strain evidence="1 2">THI036</strain>
    </source>
</reference>
<organism evidence="1 2">
    <name type="scientific">Candidatus Thiomargarita nelsonii</name>
    <dbReference type="NCBI Taxonomy" id="1003181"/>
    <lineage>
        <taxon>Bacteria</taxon>
        <taxon>Pseudomonadati</taxon>
        <taxon>Pseudomonadota</taxon>
        <taxon>Gammaproteobacteria</taxon>
        <taxon>Thiotrichales</taxon>
        <taxon>Thiotrichaceae</taxon>
        <taxon>Thiomargarita</taxon>
    </lineage>
</organism>
<comment type="caution">
    <text evidence="1">The sequence shown here is derived from an EMBL/GenBank/DDBJ whole genome shotgun (WGS) entry which is preliminary data.</text>
</comment>
<sequence>MKVTRILKSKNLNHGKYEQLEEQAKRLGNIRSEVWHSFGSINGVSIKSDRKIRDQWLKAKRPFDVSANAWKETLRDAFGDIKANRESAKEKV</sequence>
<evidence type="ECO:0000313" key="1">
    <source>
        <dbReference type="EMBL" id="OAD21142.1"/>
    </source>
</evidence>